<dbReference type="AlphaFoldDB" id="A0A853PT94"/>
<dbReference type="EMBL" id="LIDT01000030">
    <property type="protein sequence ID" value="OCR30587.1"/>
    <property type="molecule type" value="Genomic_DNA"/>
</dbReference>
<gene>
    <name evidence="1" type="ORF">AC094_29360</name>
</gene>
<name>A0A853PT94_BACFG</name>
<reference evidence="1 2" key="1">
    <citation type="journal article" date="2016" name="PLoS ONE">
        <title>Genomic Diversity of Enterotoxigenic Strains of Bacteroides fragilis.</title>
        <authorList>
            <person name="Pierce J.V."/>
            <person name="Bernstein H.D."/>
        </authorList>
    </citation>
    <scope>NUCLEOTIDE SEQUENCE [LARGE SCALE GENOMIC DNA]</scope>
    <source>
        <strain evidence="1 2">20793-3</strain>
    </source>
</reference>
<evidence type="ECO:0000313" key="1">
    <source>
        <dbReference type="EMBL" id="OCR30587.1"/>
    </source>
</evidence>
<dbReference type="RefSeq" id="WP_032579526.1">
    <property type="nucleotide sequence ID" value="NZ_LIDT01000030.1"/>
</dbReference>
<sequence length="538" mass="59003">MLKINTTSKYAELKFDDKSDLYPLNEISYTVENESETVSFYNRFYNKIVTEQLSNIQVNDVPVTRDNIQDLLSVLFAGYEGSGGSVDLSNYYTKPEANTLLDNKVDKVDGKQLSTEDYTTEEKTKLESLHNYDDTTVKADIASNTAAIEAEVERATAAETALDAKIPTVQTGNIGTNKNYIYSDYNDSTYSVLSGVGFVGNEADVTVFQAKWGGGTTQSKLNAATVSKSGVMSSADKTKLDSLSNYDDTTVKDDIAANKTAIEAEVVRAKAAEKVNADAISALDTAYKTADATLDTKIDAEVTRATNAESELNTKIETKVDKVSGKGLSTEDYTTAEKSKLASLSNYDDSELRNLIGNTYTKSEVDAKIDEAVTGGEVDLSNYYTKYETDSKVSGKVDKVEGKGLSTNDFTTALKTKLEGLTNYDDSDIRNIITNIQNMVDYTLIEQTVSGTGILALSNDRLQHTIINRNTTISLPTVTKYTVIDFSFTVNSNYTVTFPSSLIWKAAPSEFTDGVEMEFLFTYNNNKWYGAYIAYGNN</sequence>
<organism evidence="1 2">
    <name type="scientific">Bacteroides fragilis</name>
    <dbReference type="NCBI Taxonomy" id="817"/>
    <lineage>
        <taxon>Bacteria</taxon>
        <taxon>Pseudomonadati</taxon>
        <taxon>Bacteroidota</taxon>
        <taxon>Bacteroidia</taxon>
        <taxon>Bacteroidales</taxon>
        <taxon>Bacteroidaceae</taxon>
        <taxon>Bacteroides</taxon>
    </lineage>
</organism>
<evidence type="ECO:0000313" key="2">
    <source>
        <dbReference type="Proteomes" id="UP000093197"/>
    </source>
</evidence>
<proteinExistence type="predicted"/>
<protein>
    <submittedName>
        <fullName evidence="1">Uncharacterized protein</fullName>
    </submittedName>
</protein>
<dbReference type="Proteomes" id="UP000093197">
    <property type="component" value="Unassembled WGS sequence"/>
</dbReference>
<comment type="caution">
    <text evidence="1">The sequence shown here is derived from an EMBL/GenBank/DDBJ whole genome shotgun (WGS) entry which is preliminary data.</text>
</comment>
<accession>A0A853PT94</accession>